<name>A0A8E2DXE3_9PEZI</name>
<evidence type="ECO:0008006" key="4">
    <source>
        <dbReference type="Google" id="ProtNLM"/>
    </source>
</evidence>
<accession>A0A8E2DXE3</accession>
<organism evidence="2 3">
    <name type="scientific">Lepidopterella palustris CBS 459.81</name>
    <dbReference type="NCBI Taxonomy" id="1314670"/>
    <lineage>
        <taxon>Eukaryota</taxon>
        <taxon>Fungi</taxon>
        <taxon>Dikarya</taxon>
        <taxon>Ascomycota</taxon>
        <taxon>Pezizomycotina</taxon>
        <taxon>Dothideomycetes</taxon>
        <taxon>Pleosporomycetidae</taxon>
        <taxon>Mytilinidiales</taxon>
        <taxon>Argynnaceae</taxon>
        <taxon>Lepidopterella</taxon>
    </lineage>
</organism>
<keyword evidence="3" id="KW-1185">Reference proteome</keyword>
<proteinExistence type="predicted"/>
<evidence type="ECO:0000313" key="3">
    <source>
        <dbReference type="Proteomes" id="UP000250266"/>
    </source>
</evidence>
<keyword evidence="1" id="KW-0732">Signal</keyword>
<dbReference type="OrthoDB" id="425534at2759"/>
<dbReference type="InterPro" id="IPR029058">
    <property type="entry name" value="AB_hydrolase_fold"/>
</dbReference>
<reference evidence="2 3" key="1">
    <citation type="journal article" date="2016" name="Nat. Commun.">
        <title>Ectomycorrhizal ecology is imprinted in the genome of the dominant symbiotic fungus Cenococcum geophilum.</title>
        <authorList>
            <consortium name="DOE Joint Genome Institute"/>
            <person name="Peter M."/>
            <person name="Kohler A."/>
            <person name="Ohm R.A."/>
            <person name="Kuo A."/>
            <person name="Krutzmann J."/>
            <person name="Morin E."/>
            <person name="Arend M."/>
            <person name="Barry K.W."/>
            <person name="Binder M."/>
            <person name="Choi C."/>
            <person name="Clum A."/>
            <person name="Copeland A."/>
            <person name="Grisel N."/>
            <person name="Haridas S."/>
            <person name="Kipfer T."/>
            <person name="LaButti K."/>
            <person name="Lindquist E."/>
            <person name="Lipzen A."/>
            <person name="Maire R."/>
            <person name="Meier B."/>
            <person name="Mihaltcheva S."/>
            <person name="Molinier V."/>
            <person name="Murat C."/>
            <person name="Poggeler S."/>
            <person name="Quandt C.A."/>
            <person name="Sperisen C."/>
            <person name="Tritt A."/>
            <person name="Tisserant E."/>
            <person name="Crous P.W."/>
            <person name="Henrissat B."/>
            <person name="Nehls U."/>
            <person name="Egli S."/>
            <person name="Spatafora J.W."/>
            <person name="Grigoriev I.V."/>
            <person name="Martin F.M."/>
        </authorList>
    </citation>
    <scope>NUCLEOTIDE SEQUENCE [LARGE SCALE GENOMIC DNA]</scope>
    <source>
        <strain evidence="2 3">CBS 459.81</strain>
    </source>
</reference>
<sequence length="391" mass="41720">MVASISKYYAALLTLYASIICAASSVSNLNDSSTMVYNFSGLTPSVNVDWAPCVDNFTCALLEVPLDYSNSSVGTTSIAFLKYASQNQSAQDLLNFGGPGGSGMYGENVNLVAFDPRGVNNSGPSLECFPGQPVTRNNFNSEYYRTVSDGSSSSVTGQFYMAEALGQWCNQAIGSLNGTGYGTFLGATVASLFPESTGRMILDGVDNPDDYYSGAWSTNLLFADEAVGMFFEHCYQAGPKLCSFFTNSTKQIAERFDRVIANLQQRPLPVIDDPTVTKPTLAKCGDLKQLLVDLENGNGTSLLIASGLVLGDDGASDQNLSWDGHTPGVIISCIDGYGREGAKIMQSPNQLPIQNKTRFPVLFIGNTNDPVTPIVNIEKVASLFPGSISLT</sequence>
<dbReference type="Proteomes" id="UP000250266">
    <property type="component" value="Unassembled WGS sequence"/>
</dbReference>
<evidence type="ECO:0000313" key="2">
    <source>
        <dbReference type="EMBL" id="OCK73546.1"/>
    </source>
</evidence>
<evidence type="ECO:0000256" key="1">
    <source>
        <dbReference type="SAM" id="SignalP"/>
    </source>
</evidence>
<dbReference type="SUPFAM" id="SSF53474">
    <property type="entry name" value="alpha/beta-Hydrolases"/>
    <property type="match status" value="1"/>
</dbReference>
<feature type="chain" id="PRO_5034985269" description="AB hydrolase-1 domain-containing protein" evidence="1">
    <location>
        <begin position="26"/>
        <end position="391"/>
    </location>
</feature>
<dbReference type="Gene3D" id="3.40.50.1820">
    <property type="entry name" value="alpha/beta hydrolase"/>
    <property type="match status" value="1"/>
</dbReference>
<feature type="signal peptide" evidence="1">
    <location>
        <begin position="1"/>
        <end position="25"/>
    </location>
</feature>
<dbReference type="EMBL" id="KV745734">
    <property type="protein sequence ID" value="OCK73546.1"/>
    <property type="molecule type" value="Genomic_DNA"/>
</dbReference>
<gene>
    <name evidence="2" type="ORF">K432DRAFT_473286</name>
</gene>
<protein>
    <recommendedName>
        <fullName evidence="4">AB hydrolase-1 domain-containing protein</fullName>
    </recommendedName>
</protein>
<dbReference type="AlphaFoldDB" id="A0A8E2DXE3"/>